<dbReference type="Proteomes" id="UP000070544">
    <property type="component" value="Unassembled WGS sequence"/>
</dbReference>
<keyword evidence="2" id="KW-1185">Reference proteome</keyword>
<evidence type="ECO:0000313" key="2">
    <source>
        <dbReference type="Proteomes" id="UP000070544"/>
    </source>
</evidence>
<evidence type="ECO:0000313" key="1">
    <source>
        <dbReference type="EMBL" id="KXS20446.1"/>
    </source>
</evidence>
<reference evidence="1 2" key="1">
    <citation type="journal article" date="2015" name="Genome Biol. Evol.">
        <title>Phylogenomic analyses indicate that early fungi evolved digesting cell walls of algal ancestors of land plants.</title>
        <authorList>
            <person name="Chang Y."/>
            <person name="Wang S."/>
            <person name="Sekimoto S."/>
            <person name="Aerts A.L."/>
            <person name="Choi C."/>
            <person name="Clum A."/>
            <person name="LaButti K.M."/>
            <person name="Lindquist E.A."/>
            <person name="Yee Ngan C."/>
            <person name="Ohm R.A."/>
            <person name="Salamov A.A."/>
            <person name="Grigoriev I.V."/>
            <person name="Spatafora J.W."/>
            <person name="Berbee M.L."/>
        </authorList>
    </citation>
    <scope>NUCLEOTIDE SEQUENCE [LARGE SCALE GENOMIC DNA]</scope>
    <source>
        <strain evidence="1 2">JEL478</strain>
    </source>
</reference>
<name>A0A139AUM7_GONPJ</name>
<dbReference type="AlphaFoldDB" id="A0A139AUM7"/>
<dbReference type="EMBL" id="KQ965735">
    <property type="protein sequence ID" value="KXS20446.1"/>
    <property type="molecule type" value="Genomic_DNA"/>
</dbReference>
<organism evidence="1 2">
    <name type="scientific">Gonapodya prolifera (strain JEL478)</name>
    <name type="common">Monoblepharis prolifera</name>
    <dbReference type="NCBI Taxonomy" id="1344416"/>
    <lineage>
        <taxon>Eukaryota</taxon>
        <taxon>Fungi</taxon>
        <taxon>Fungi incertae sedis</taxon>
        <taxon>Chytridiomycota</taxon>
        <taxon>Chytridiomycota incertae sedis</taxon>
        <taxon>Monoblepharidomycetes</taxon>
        <taxon>Monoblepharidales</taxon>
        <taxon>Gonapodyaceae</taxon>
        <taxon>Gonapodya</taxon>
    </lineage>
</organism>
<sequence>MDKSWAIVKNDQNLLLFRGFKISKKKKFPHRWVHLNPCRRGEGVQWTWKSLFCNVCTKDVPTFDFPTFVIIFSSLLSFLPTALHGAQSHSSQIAATNSASSVLDQLPHQYWRHTPLLVVTHSPSALIFPTELDKISA</sequence>
<accession>A0A139AUM7</accession>
<proteinExistence type="predicted"/>
<gene>
    <name evidence="1" type="ORF">M427DRAFT_375772</name>
</gene>
<protein>
    <submittedName>
        <fullName evidence="1">Uncharacterized protein</fullName>
    </submittedName>
</protein>